<evidence type="ECO:0000256" key="1">
    <source>
        <dbReference type="ARBA" id="ARBA00022679"/>
    </source>
</evidence>
<accession>A0A074LMI4</accession>
<sequence>MQTEVIVVAAGSGTRMGSAMKKQYLPLDGAPILVRTLQTLAACPTVHRIVLVVASEDVPYITELIEAYYLSKIGDVVAGGRERQDSVRNGIAALLHDTEFVAVHDAARPLVTPEEVEAVLTAAKMFGAATLGVKVKDTIKRVDQGQVRETLQRSDLWAVHTPQAFRCEWLAEAHMRAWEAGYTGTDDASLVEWAGYPVSMVEGLYSNLKVTTPEDLVIAEALWRARKEIDIQ</sequence>
<dbReference type="eggNOG" id="COG1211">
    <property type="taxonomic scope" value="Bacteria"/>
</dbReference>
<dbReference type="NCBIfam" id="TIGR00453">
    <property type="entry name" value="ispD"/>
    <property type="match status" value="1"/>
</dbReference>
<comment type="catalytic activity">
    <reaction evidence="4">
        <text>2-C-methyl-D-erythritol 4-phosphate + CTP + H(+) = 4-CDP-2-C-methyl-D-erythritol + diphosphate</text>
        <dbReference type="Rhea" id="RHEA:13429"/>
        <dbReference type="ChEBI" id="CHEBI:15378"/>
        <dbReference type="ChEBI" id="CHEBI:33019"/>
        <dbReference type="ChEBI" id="CHEBI:37563"/>
        <dbReference type="ChEBI" id="CHEBI:57823"/>
        <dbReference type="ChEBI" id="CHEBI:58262"/>
        <dbReference type="EC" id="2.7.7.60"/>
    </reaction>
</comment>
<dbReference type="EMBL" id="JMIR01000032">
    <property type="protein sequence ID" value="KEO81710.1"/>
    <property type="molecule type" value="Genomic_DNA"/>
</dbReference>
<dbReference type="RefSeq" id="WP_038092207.1">
    <property type="nucleotide sequence ID" value="NZ_JMIR01000032.1"/>
</dbReference>
<feature type="site" description="Transition state stabilizer" evidence="4">
    <location>
        <position position="15"/>
    </location>
</feature>
<organism evidence="5 6">
    <name type="scientific">Tumebacillus flagellatus</name>
    <dbReference type="NCBI Taxonomy" id="1157490"/>
    <lineage>
        <taxon>Bacteria</taxon>
        <taxon>Bacillati</taxon>
        <taxon>Bacillota</taxon>
        <taxon>Bacilli</taxon>
        <taxon>Bacillales</taxon>
        <taxon>Alicyclobacillaceae</taxon>
        <taxon>Tumebacillus</taxon>
    </lineage>
</organism>
<gene>
    <name evidence="4" type="primary">ispD</name>
    <name evidence="5" type="ORF">EL26_19025</name>
</gene>
<comment type="similarity">
    <text evidence="4">Belongs to the IspD/TarI cytidylyltransferase family. IspD subfamily.</text>
</comment>
<dbReference type="CDD" id="cd02516">
    <property type="entry name" value="CDP-ME_synthetase"/>
    <property type="match status" value="1"/>
</dbReference>
<dbReference type="GO" id="GO:0050518">
    <property type="term" value="F:2-C-methyl-D-erythritol 4-phosphate cytidylyltransferase activity"/>
    <property type="evidence" value="ECO:0007669"/>
    <property type="project" value="UniProtKB-UniRule"/>
</dbReference>
<dbReference type="Pfam" id="PF01128">
    <property type="entry name" value="IspD"/>
    <property type="match status" value="1"/>
</dbReference>
<evidence type="ECO:0000256" key="2">
    <source>
        <dbReference type="ARBA" id="ARBA00022695"/>
    </source>
</evidence>
<dbReference type="PANTHER" id="PTHR32125">
    <property type="entry name" value="2-C-METHYL-D-ERYTHRITOL 4-PHOSPHATE CYTIDYLYLTRANSFERASE, CHLOROPLASTIC"/>
    <property type="match status" value="1"/>
</dbReference>
<dbReference type="InterPro" id="IPR001228">
    <property type="entry name" value="IspD"/>
</dbReference>
<dbReference type="AlphaFoldDB" id="A0A074LMI4"/>
<name>A0A074LMI4_9BACL</name>
<dbReference type="HAMAP" id="MF_00108">
    <property type="entry name" value="IspD"/>
    <property type="match status" value="1"/>
</dbReference>
<dbReference type="InterPro" id="IPR050088">
    <property type="entry name" value="IspD/TarI_cytidylyltransf_bact"/>
</dbReference>
<feature type="site" description="Positions MEP for the nucleophilic attack" evidence="4">
    <location>
        <position position="209"/>
    </location>
</feature>
<keyword evidence="1 4" id="KW-0808">Transferase</keyword>
<comment type="caution">
    <text evidence="5">The sequence shown here is derived from an EMBL/GenBank/DDBJ whole genome shotgun (WGS) entry which is preliminary data.</text>
</comment>
<dbReference type="OrthoDB" id="9806837at2"/>
<evidence type="ECO:0000313" key="5">
    <source>
        <dbReference type="EMBL" id="KEO81710.1"/>
    </source>
</evidence>
<dbReference type="GO" id="GO:0019288">
    <property type="term" value="P:isopentenyl diphosphate biosynthetic process, methylerythritol 4-phosphate pathway"/>
    <property type="evidence" value="ECO:0007669"/>
    <property type="project" value="UniProtKB-UniRule"/>
</dbReference>
<evidence type="ECO:0000256" key="3">
    <source>
        <dbReference type="ARBA" id="ARBA00023229"/>
    </source>
</evidence>
<dbReference type="Gene3D" id="3.90.550.10">
    <property type="entry name" value="Spore Coat Polysaccharide Biosynthesis Protein SpsA, Chain A"/>
    <property type="match status" value="1"/>
</dbReference>
<feature type="site" description="Transition state stabilizer" evidence="4">
    <location>
        <position position="22"/>
    </location>
</feature>
<dbReference type="EC" id="2.7.7.60" evidence="4"/>
<evidence type="ECO:0000313" key="6">
    <source>
        <dbReference type="Proteomes" id="UP000027931"/>
    </source>
</evidence>
<evidence type="ECO:0000256" key="4">
    <source>
        <dbReference type="HAMAP-Rule" id="MF_00108"/>
    </source>
</evidence>
<comment type="pathway">
    <text evidence="4">Isoprenoid biosynthesis; isopentenyl diphosphate biosynthesis via DXP pathway; isopentenyl diphosphate from 1-deoxy-D-xylulose 5-phosphate: step 2/6.</text>
</comment>
<dbReference type="FunFam" id="3.90.550.10:FF:000003">
    <property type="entry name" value="2-C-methyl-D-erythritol 4-phosphate cytidylyltransferase"/>
    <property type="match status" value="1"/>
</dbReference>
<dbReference type="UniPathway" id="UPA00056">
    <property type="reaction ID" value="UER00093"/>
</dbReference>
<comment type="function">
    <text evidence="4">Catalyzes the formation of 4-diphosphocytidyl-2-C-methyl-D-erythritol from CTP and 2-C-methyl-D-erythritol 4-phosphate (MEP).</text>
</comment>
<feature type="site" description="Positions MEP for the nucleophilic attack" evidence="4">
    <location>
        <position position="153"/>
    </location>
</feature>
<keyword evidence="6" id="KW-1185">Reference proteome</keyword>
<dbReference type="Proteomes" id="UP000027931">
    <property type="component" value="Unassembled WGS sequence"/>
</dbReference>
<keyword evidence="3 4" id="KW-0414">Isoprene biosynthesis</keyword>
<proteinExistence type="inferred from homology"/>
<keyword evidence="2 4" id="KW-0548">Nucleotidyltransferase</keyword>
<protein>
    <recommendedName>
        <fullName evidence="4">2-C-methyl-D-erythritol 4-phosphate cytidylyltransferase</fullName>
        <ecNumber evidence="4">2.7.7.60</ecNumber>
    </recommendedName>
    <alternativeName>
        <fullName evidence="4">4-diphosphocytidyl-2C-methyl-D-erythritol synthase</fullName>
    </alternativeName>
    <alternativeName>
        <fullName evidence="4">MEP cytidylyltransferase</fullName>
        <shortName evidence="4">MCT</shortName>
    </alternativeName>
</protein>
<reference evidence="5 6" key="1">
    <citation type="journal article" date="2013" name="Int. J. Syst. Evol. Microbiol.">
        <title>Tumebacillus flagellatus sp. nov., an alpha-amylase/pullulanase-producing bacterium isolated from cassava wastewater.</title>
        <authorList>
            <person name="Wang Q."/>
            <person name="Xie N."/>
            <person name="Qin Y."/>
            <person name="Shen N."/>
            <person name="Zhu J."/>
            <person name="Mi H."/>
            <person name="Huang R."/>
        </authorList>
    </citation>
    <scope>NUCLEOTIDE SEQUENCE [LARGE SCALE GENOMIC DNA]</scope>
    <source>
        <strain evidence="5 6">GST4</strain>
    </source>
</reference>
<dbReference type="STRING" id="1157490.EL26_19025"/>
<dbReference type="InterPro" id="IPR034683">
    <property type="entry name" value="IspD/TarI"/>
</dbReference>
<dbReference type="SUPFAM" id="SSF53448">
    <property type="entry name" value="Nucleotide-diphospho-sugar transferases"/>
    <property type="match status" value="1"/>
</dbReference>
<dbReference type="InterPro" id="IPR029044">
    <property type="entry name" value="Nucleotide-diphossugar_trans"/>
</dbReference>
<dbReference type="PANTHER" id="PTHR32125:SF4">
    <property type="entry name" value="2-C-METHYL-D-ERYTHRITOL 4-PHOSPHATE CYTIDYLYLTRANSFERASE, CHLOROPLASTIC"/>
    <property type="match status" value="1"/>
</dbReference>